<sequence length="212" mass="22175">MLLVLAGCATTRQVAAPAAAVLEGAELDAAQSRLATREQALRAQPAIAFSGRVALAKGREGGNGRIEWRQQGGDYRVTLSAPVTRQSWSLEGGADGGARIDGLDGGPREGADAALLVRDATGLEIPVGALADWAAGMRADPARFGAAAVEYDANGQLLRLHQDGWTIDYLGWQSDVAGVDGGLPARVDARRDDARVRLIVDAWQLGDAPEPQ</sequence>
<evidence type="ECO:0000256" key="8">
    <source>
        <dbReference type="ARBA" id="ARBA00023136"/>
    </source>
</evidence>
<dbReference type="CDD" id="cd16326">
    <property type="entry name" value="LolB"/>
    <property type="match status" value="1"/>
</dbReference>
<evidence type="ECO:0000256" key="4">
    <source>
        <dbReference type="ARBA" id="ARBA00016202"/>
    </source>
</evidence>
<keyword evidence="12 13" id="KW-0449">Lipoprotein</keyword>
<comment type="subunit">
    <text evidence="3">Monomer.</text>
</comment>
<evidence type="ECO:0000256" key="6">
    <source>
        <dbReference type="ARBA" id="ARBA00022729"/>
    </source>
</evidence>
<dbReference type="Gene3D" id="2.50.20.10">
    <property type="entry name" value="Lipoprotein localisation LolA/LolB/LppX"/>
    <property type="match status" value="1"/>
</dbReference>
<comment type="subcellular location">
    <subcellularLocation>
        <location evidence="1">Cell outer membrane</location>
        <topology evidence="1">Lipid-anchor</topology>
    </subcellularLocation>
</comment>
<evidence type="ECO:0000256" key="11">
    <source>
        <dbReference type="ARBA" id="ARBA00023237"/>
    </source>
</evidence>
<evidence type="ECO:0000256" key="7">
    <source>
        <dbReference type="ARBA" id="ARBA00022927"/>
    </source>
</evidence>
<keyword evidence="6" id="KW-0732">Signal</keyword>
<evidence type="ECO:0000313" key="13">
    <source>
        <dbReference type="EMBL" id="TKS55350.1"/>
    </source>
</evidence>
<dbReference type="InterPro" id="IPR029046">
    <property type="entry name" value="LolA/LolB/LppX"/>
</dbReference>
<evidence type="ECO:0000256" key="2">
    <source>
        <dbReference type="ARBA" id="ARBA00009696"/>
    </source>
</evidence>
<comment type="caution">
    <text evidence="13">The sequence shown here is derived from an EMBL/GenBank/DDBJ whole genome shotgun (WGS) entry which is preliminary data.</text>
</comment>
<name>A0A4Z1R7C3_9GAMM</name>
<keyword evidence="14" id="KW-1185">Reference proteome</keyword>
<proteinExistence type="inferred from homology"/>
<evidence type="ECO:0000256" key="10">
    <source>
        <dbReference type="ARBA" id="ARBA00023186"/>
    </source>
</evidence>
<dbReference type="GO" id="GO:0009279">
    <property type="term" value="C:cell outer membrane"/>
    <property type="evidence" value="ECO:0007669"/>
    <property type="project" value="UniProtKB-SubCell"/>
</dbReference>
<keyword evidence="7" id="KW-0653">Protein transport</keyword>
<keyword evidence="8" id="KW-0472">Membrane</keyword>
<keyword evidence="9" id="KW-0564">Palmitate</keyword>
<evidence type="ECO:0000256" key="5">
    <source>
        <dbReference type="ARBA" id="ARBA00022448"/>
    </source>
</evidence>
<comment type="similarity">
    <text evidence="2">Belongs to the LolB family.</text>
</comment>
<dbReference type="GO" id="GO:0015031">
    <property type="term" value="P:protein transport"/>
    <property type="evidence" value="ECO:0007669"/>
    <property type="project" value="UniProtKB-KW"/>
</dbReference>
<accession>A0A4Z1R7C3</accession>
<reference evidence="13 14" key="1">
    <citation type="submission" date="2019-01" db="EMBL/GenBank/DDBJ databases">
        <authorList>
            <person name="Zhang S."/>
        </authorList>
    </citation>
    <scope>NUCLEOTIDE SEQUENCE [LARGE SCALE GENOMIC DNA]</scope>
    <source>
        <strain evidence="13 14">1626</strain>
    </source>
</reference>
<keyword evidence="11" id="KW-0998">Cell outer membrane</keyword>
<dbReference type="InterPro" id="IPR004565">
    <property type="entry name" value="OM_lipoprot_LolB"/>
</dbReference>
<dbReference type="AlphaFoldDB" id="A0A4Z1R7C3"/>
<protein>
    <recommendedName>
        <fullName evidence="4">Outer-membrane lipoprotein LolB</fullName>
    </recommendedName>
</protein>
<evidence type="ECO:0000313" key="14">
    <source>
        <dbReference type="Proteomes" id="UP000298681"/>
    </source>
</evidence>
<dbReference type="EMBL" id="SPUH01000001">
    <property type="protein sequence ID" value="TKS55350.1"/>
    <property type="molecule type" value="Genomic_DNA"/>
</dbReference>
<keyword evidence="10" id="KW-0143">Chaperone</keyword>
<keyword evidence="5" id="KW-0813">Transport</keyword>
<evidence type="ECO:0000256" key="1">
    <source>
        <dbReference type="ARBA" id="ARBA00004459"/>
    </source>
</evidence>
<dbReference type="Pfam" id="PF03550">
    <property type="entry name" value="LolB"/>
    <property type="match status" value="1"/>
</dbReference>
<dbReference type="Proteomes" id="UP000298681">
    <property type="component" value="Unassembled WGS sequence"/>
</dbReference>
<evidence type="ECO:0000256" key="12">
    <source>
        <dbReference type="ARBA" id="ARBA00023288"/>
    </source>
</evidence>
<evidence type="ECO:0000256" key="3">
    <source>
        <dbReference type="ARBA" id="ARBA00011245"/>
    </source>
</evidence>
<dbReference type="SUPFAM" id="SSF89392">
    <property type="entry name" value="Prokaryotic lipoproteins and lipoprotein localization factors"/>
    <property type="match status" value="1"/>
</dbReference>
<gene>
    <name evidence="13" type="primary">lolB</name>
    <name evidence="13" type="ORF">E4582_07545</name>
</gene>
<organism evidence="13 14">
    <name type="scientific">Luteimonas yindakuii</name>
    <dbReference type="NCBI Taxonomy" id="2565782"/>
    <lineage>
        <taxon>Bacteria</taxon>
        <taxon>Pseudomonadati</taxon>
        <taxon>Pseudomonadota</taxon>
        <taxon>Gammaproteobacteria</taxon>
        <taxon>Lysobacterales</taxon>
        <taxon>Lysobacteraceae</taxon>
        <taxon>Luteimonas</taxon>
    </lineage>
</organism>
<dbReference type="NCBIfam" id="TIGR00548">
    <property type="entry name" value="lolB"/>
    <property type="match status" value="1"/>
</dbReference>
<evidence type="ECO:0000256" key="9">
    <source>
        <dbReference type="ARBA" id="ARBA00023139"/>
    </source>
</evidence>